<evidence type="ECO:0008006" key="2">
    <source>
        <dbReference type="Google" id="ProtNLM"/>
    </source>
</evidence>
<dbReference type="EMBL" id="CP097160">
    <property type="protein sequence ID" value="UQN15792.1"/>
    <property type="molecule type" value="Genomic_DNA"/>
</dbReference>
<proteinExistence type="predicted"/>
<gene>
    <name evidence="1" type="ORF">M3M28_04905</name>
</gene>
<evidence type="ECO:0000313" key="1">
    <source>
        <dbReference type="EMBL" id="UQN15792.1"/>
    </source>
</evidence>
<accession>A0ABY4N0G6</accession>
<sequence length="169" mass="18370">MGEAQDQLRAVAIATATQLRERGIAPESLGEFVAPRRRLLGTRPARIEPVGEVWRLGVLLLRASEPAEFLGAGPSLRAHEPPPILGYTSESARERDELRHAAIRGGFAEGTVVHYDPTPLDTLDASSRPASVRDGAVVVRWAPGCSLQQATLLESYVRERLDLIATARM</sequence>
<protein>
    <recommendedName>
        <fullName evidence="2">Glutaminase</fullName>
    </recommendedName>
</protein>
<organism evidence="1">
    <name type="scientific">Gulosibacter sediminis</name>
    <dbReference type="NCBI Taxonomy" id="1729695"/>
    <lineage>
        <taxon>Bacteria</taxon>
        <taxon>Bacillati</taxon>
        <taxon>Actinomycetota</taxon>
        <taxon>Actinomycetes</taxon>
        <taxon>Micrococcales</taxon>
        <taxon>Microbacteriaceae</taxon>
        <taxon>Gulosibacter</taxon>
    </lineage>
</organism>
<name>A0ABY4N0G6_9MICO</name>
<reference evidence="1" key="1">
    <citation type="submission" date="2022-05" db="EMBL/GenBank/DDBJ databases">
        <title>Complete genome sequence of toluene-degrading Gulosibacter sediminis strain ACHW.36C.</title>
        <authorList>
            <person name="Wai A.C."/>
            <person name="Lai G.K."/>
            <person name="Griffin S.D."/>
            <person name="Leung F.C."/>
        </authorList>
    </citation>
    <scope>NUCLEOTIDE SEQUENCE [LARGE SCALE GENOMIC DNA]</scope>
    <source>
        <strain evidence="1">ACHW.36C</strain>
    </source>
</reference>